<dbReference type="GO" id="GO:0006633">
    <property type="term" value="P:fatty acid biosynthetic process"/>
    <property type="evidence" value="ECO:0007669"/>
    <property type="project" value="TreeGrafter"/>
</dbReference>
<accession>A0A9D2J2E9</accession>
<reference evidence="3" key="1">
    <citation type="journal article" date="2021" name="PeerJ">
        <title>Extensive microbial diversity within the chicken gut microbiome revealed by metagenomics and culture.</title>
        <authorList>
            <person name="Gilroy R."/>
            <person name="Ravi A."/>
            <person name="Getino M."/>
            <person name="Pursley I."/>
            <person name="Horton D.L."/>
            <person name="Alikhan N.F."/>
            <person name="Baker D."/>
            <person name="Gharbi K."/>
            <person name="Hall N."/>
            <person name="Watson M."/>
            <person name="Adriaenssens E.M."/>
            <person name="Foster-Nyarko E."/>
            <person name="Jarju S."/>
            <person name="Secka A."/>
            <person name="Antonio M."/>
            <person name="Oren A."/>
            <person name="Chaudhuri R.R."/>
            <person name="La Ragione R."/>
            <person name="Hildebrand F."/>
            <person name="Pallen M.J."/>
        </authorList>
    </citation>
    <scope>NUCLEOTIDE SEQUENCE</scope>
    <source>
        <strain evidence="3">ChiGjej4B4-7305</strain>
    </source>
</reference>
<evidence type="ECO:0000256" key="1">
    <source>
        <dbReference type="ARBA" id="ARBA00005254"/>
    </source>
</evidence>
<protein>
    <submittedName>
        <fullName evidence="3">MaoC family dehydratase N-terminal domain-containing protein</fullName>
    </submittedName>
</protein>
<dbReference type="EMBL" id="DXBY01000002">
    <property type="protein sequence ID" value="HIZ34146.1"/>
    <property type="molecule type" value="Genomic_DNA"/>
</dbReference>
<proteinExistence type="inferred from homology"/>
<dbReference type="GO" id="GO:0019171">
    <property type="term" value="F:(3R)-hydroxyacyl-[acyl-carrier-protein] dehydratase activity"/>
    <property type="evidence" value="ECO:0007669"/>
    <property type="project" value="TreeGrafter"/>
</dbReference>
<organism evidence="3 4">
    <name type="scientific">Candidatus Ruania gallistercoris</name>
    <dbReference type="NCBI Taxonomy" id="2838746"/>
    <lineage>
        <taxon>Bacteria</taxon>
        <taxon>Bacillati</taxon>
        <taxon>Actinomycetota</taxon>
        <taxon>Actinomycetes</taxon>
        <taxon>Micrococcales</taxon>
        <taxon>Ruaniaceae</taxon>
        <taxon>Ruania</taxon>
    </lineage>
</organism>
<dbReference type="InterPro" id="IPR050965">
    <property type="entry name" value="UPF0336/Enoyl-CoA_hydratase"/>
</dbReference>
<gene>
    <name evidence="3" type="ORF">H9815_00070</name>
</gene>
<name>A0A9D2J2E9_9MICO</name>
<dbReference type="InterPro" id="IPR002539">
    <property type="entry name" value="MaoC-like_dom"/>
</dbReference>
<dbReference type="PANTHER" id="PTHR43437:SF3">
    <property type="entry name" value="HYDROXYACYL-THIOESTER DEHYDRATASE TYPE 2, MITOCHONDRIAL"/>
    <property type="match status" value="1"/>
</dbReference>
<dbReference type="Gene3D" id="3.10.129.10">
    <property type="entry name" value="Hotdog Thioesterase"/>
    <property type="match status" value="1"/>
</dbReference>
<dbReference type="PANTHER" id="PTHR43437">
    <property type="entry name" value="HYDROXYACYL-THIOESTER DEHYDRATASE TYPE 2, MITOCHONDRIAL-RELATED"/>
    <property type="match status" value="1"/>
</dbReference>
<comment type="caution">
    <text evidence="3">The sequence shown here is derived from an EMBL/GenBank/DDBJ whole genome shotgun (WGS) entry which is preliminary data.</text>
</comment>
<dbReference type="InterPro" id="IPR029069">
    <property type="entry name" value="HotDog_dom_sf"/>
</dbReference>
<evidence type="ECO:0000313" key="4">
    <source>
        <dbReference type="Proteomes" id="UP000824037"/>
    </source>
</evidence>
<dbReference type="Pfam" id="PF01575">
    <property type="entry name" value="MaoC_dehydratas"/>
    <property type="match status" value="1"/>
</dbReference>
<reference evidence="3" key="2">
    <citation type="submission" date="2021-04" db="EMBL/GenBank/DDBJ databases">
        <authorList>
            <person name="Gilroy R."/>
        </authorList>
    </citation>
    <scope>NUCLEOTIDE SEQUENCE</scope>
    <source>
        <strain evidence="3">ChiGjej4B4-7305</strain>
    </source>
</reference>
<evidence type="ECO:0000313" key="3">
    <source>
        <dbReference type="EMBL" id="HIZ34146.1"/>
    </source>
</evidence>
<feature type="domain" description="MaoC-like" evidence="2">
    <location>
        <begin position="19"/>
        <end position="104"/>
    </location>
</feature>
<comment type="similarity">
    <text evidence="1">Belongs to the enoyl-CoA hydratase/isomerase family.</text>
</comment>
<dbReference type="SUPFAM" id="SSF54637">
    <property type="entry name" value="Thioesterase/thiol ester dehydrase-isomerase"/>
    <property type="match status" value="1"/>
</dbReference>
<sequence>MTIERADGLPPVGAATTFRKTVTEADVGIFAGITGDLAPQHIDEEYMQTHPAGRRIAHGSLVLALTSTAAARLCEQEQVTAVSYGYERIRFIRPVYLGDTVSIDYRIDSVEPDSHKAFAQLQATTRRGEELVLVGTHILYCYPDADAYPAGEER</sequence>
<dbReference type="Proteomes" id="UP000824037">
    <property type="component" value="Unassembled WGS sequence"/>
</dbReference>
<dbReference type="AlphaFoldDB" id="A0A9D2J2E9"/>
<evidence type="ECO:0000259" key="2">
    <source>
        <dbReference type="Pfam" id="PF01575"/>
    </source>
</evidence>